<dbReference type="EMBL" id="BAABFB010000059">
    <property type="protein sequence ID" value="GAA4484957.1"/>
    <property type="molecule type" value="Genomic_DNA"/>
</dbReference>
<feature type="compositionally biased region" description="Basic and acidic residues" evidence="1">
    <location>
        <begin position="11"/>
        <end position="37"/>
    </location>
</feature>
<name>A0ABP8PDV6_9NOCA</name>
<accession>A0ABP8PDV6</accession>
<keyword evidence="3" id="KW-1185">Reference proteome</keyword>
<feature type="region of interest" description="Disordered" evidence="1">
    <location>
        <begin position="1"/>
        <end position="66"/>
    </location>
</feature>
<proteinExistence type="predicted"/>
<sequence length="66" mass="7240">MSGVETLEAARGTEQEQRDRELRLTARRDRATRDRARWSGPASGGPAVIEEDRACNRGIPGGVHLP</sequence>
<reference evidence="3" key="1">
    <citation type="journal article" date="2019" name="Int. J. Syst. Evol. Microbiol.">
        <title>The Global Catalogue of Microorganisms (GCM) 10K type strain sequencing project: providing services to taxonomists for standard genome sequencing and annotation.</title>
        <authorList>
            <consortium name="The Broad Institute Genomics Platform"/>
            <consortium name="The Broad Institute Genome Sequencing Center for Infectious Disease"/>
            <person name="Wu L."/>
            <person name="Ma J."/>
        </authorList>
    </citation>
    <scope>NUCLEOTIDE SEQUENCE [LARGE SCALE GENOMIC DNA]</scope>
    <source>
        <strain evidence="3">JCM 32206</strain>
    </source>
</reference>
<evidence type="ECO:0000313" key="2">
    <source>
        <dbReference type="EMBL" id="GAA4484957.1"/>
    </source>
</evidence>
<organism evidence="2 3">
    <name type="scientific">Rhodococcus olei</name>
    <dbReference type="NCBI Taxonomy" id="2161675"/>
    <lineage>
        <taxon>Bacteria</taxon>
        <taxon>Bacillati</taxon>
        <taxon>Actinomycetota</taxon>
        <taxon>Actinomycetes</taxon>
        <taxon>Mycobacteriales</taxon>
        <taxon>Nocardiaceae</taxon>
        <taxon>Rhodococcus</taxon>
    </lineage>
</organism>
<evidence type="ECO:0000313" key="3">
    <source>
        <dbReference type="Proteomes" id="UP001501183"/>
    </source>
</evidence>
<evidence type="ECO:0000256" key="1">
    <source>
        <dbReference type="SAM" id="MobiDB-lite"/>
    </source>
</evidence>
<dbReference type="Proteomes" id="UP001501183">
    <property type="component" value="Unassembled WGS sequence"/>
</dbReference>
<comment type="caution">
    <text evidence="2">The sequence shown here is derived from an EMBL/GenBank/DDBJ whole genome shotgun (WGS) entry which is preliminary data.</text>
</comment>
<gene>
    <name evidence="2" type="ORF">GCM10023094_39170</name>
</gene>
<protein>
    <submittedName>
        <fullName evidence="2">Uncharacterized protein</fullName>
    </submittedName>
</protein>